<dbReference type="InterPro" id="IPR014942">
    <property type="entry name" value="AbiEii"/>
</dbReference>
<gene>
    <name evidence="1" type="ORF">GCM10009627_12980</name>
</gene>
<comment type="caution">
    <text evidence="1">The sequence shown here is derived from an EMBL/GenBank/DDBJ whole genome shotgun (WGS) entry which is preliminary data.</text>
</comment>
<evidence type="ECO:0008006" key="3">
    <source>
        <dbReference type="Google" id="ProtNLM"/>
    </source>
</evidence>
<evidence type="ECO:0000313" key="2">
    <source>
        <dbReference type="Proteomes" id="UP001501742"/>
    </source>
</evidence>
<accession>A0ABN1ZBK0</accession>
<sequence length="226" mass="24573">MTDIRALQRSIAATVLRAVGGHGFVLAGSGAIREHGLVDRATRDVDLFTDRYDQELFRTAVEDAVGVLTAAGHGVEVRRRAELFAQLLVTTADGDRVELDLGYDWRGSAPSQLAIGPVLAADDAVASKLDALYGRLEVRDFIDVDAIRTSGRWSDTELLRLVAERDDGYDSRMFAQQLDLVSRVADDRFAEYGIESAEVDALRGRMLAWAASIRAAAPDQPAGANR</sequence>
<reference evidence="1 2" key="1">
    <citation type="journal article" date="2019" name="Int. J. Syst. Evol. Microbiol.">
        <title>The Global Catalogue of Microorganisms (GCM) 10K type strain sequencing project: providing services to taxonomists for standard genome sequencing and annotation.</title>
        <authorList>
            <consortium name="The Broad Institute Genomics Platform"/>
            <consortium name="The Broad Institute Genome Sequencing Center for Infectious Disease"/>
            <person name="Wu L."/>
            <person name="Ma J."/>
        </authorList>
    </citation>
    <scope>NUCLEOTIDE SEQUENCE [LARGE SCALE GENOMIC DNA]</scope>
    <source>
        <strain evidence="1 2">JCM 12140</strain>
    </source>
</reference>
<dbReference type="Pfam" id="PF08843">
    <property type="entry name" value="AbiEii"/>
    <property type="match status" value="1"/>
</dbReference>
<name>A0ABN1ZBK0_9MICO</name>
<dbReference type="RefSeq" id="WP_259558120.1">
    <property type="nucleotide sequence ID" value="NZ_BAAAJX010000005.1"/>
</dbReference>
<evidence type="ECO:0000313" key="1">
    <source>
        <dbReference type="EMBL" id="GAA1492952.1"/>
    </source>
</evidence>
<dbReference type="Proteomes" id="UP001501742">
    <property type="component" value="Unassembled WGS sequence"/>
</dbReference>
<protein>
    <recommendedName>
        <fullName evidence="3">Nucleotidyl transferase AbiEii toxin, Type IV TA system</fullName>
    </recommendedName>
</protein>
<proteinExistence type="predicted"/>
<organism evidence="1 2">
    <name type="scientific">Curtobacterium herbarum</name>
    <dbReference type="NCBI Taxonomy" id="150122"/>
    <lineage>
        <taxon>Bacteria</taxon>
        <taxon>Bacillati</taxon>
        <taxon>Actinomycetota</taxon>
        <taxon>Actinomycetes</taxon>
        <taxon>Micrococcales</taxon>
        <taxon>Microbacteriaceae</taxon>
        <taxon>Curtobacterium</taxon>
    </lineage>
</organism>
<keyword evidence="2" id="KW-1185">Reference proteome</keyword>
<dbReference type="EMBL" id="BAAAJX010000005">
    <property type="protein sequence ID" value="GAA1492952.1"/>
    <property type="molecule type" value="Genomic_DNA"/>
</dbReference>